<feature type="coiled-coil region" evidence="7">
    <location>
        <begin position="198"/>
        <end position="225"/>
    </location>
</feature>
<sequence>MGETSSSTSHSRQQDPSLLGYGFHGVIATSTPANFFDQQGAAYFGELEEAFMHQVTSLRRTQQSATISTAHHGDTKPFPTAATATPTARPPPTLDIFPAWPMRSVHTPKDGSNLTADSTDDSESSSKNNSNHSSDQLEAAANMAGQFDQVSQQQQQQILHKNMATSSTPKTGKTLDAKQTIRRLAQNREAARKSRLRKKAYILQLESSKLKLAQMEQDMQRARSQGLFLGGAPGANTSSGTAMFDVEYARWLEDHGRRMADLHGALHAHLPDGDLRAIVDDTLTHHDELFQLKAVAAKSDVFHLITGVWTTPAERCFLWMGGFRPSDLLKTLLPQLDPLTEQQVVGICSLQQSSQQAEEALSQGLEQLHHSLADTMAGGSLMDDADMSFMGGQMALALGKLANLEGFVIQADNLRQQTLHQMHRILTIRQAARCFLAIGQYHNRLRALSSLWVSRPREYSSAGTKELLGSSQVQSMTDGLPGGKCFKRNGHPPRYRSSTILSYTDSFLMYLLTFAYARASIRKGPNSTIDQRGNLPTEFFPKIQGRLMALWDAIVTMKATIPVTRKGSIIILMPIRHELTDVTRKAVAAIPVTLDIPIVIFYN</sequence>
<dbReference type="GO" id="GO:0006351">
    <property type="term" value="P:DNA-templated transcription"/>
    <property type="evidence" value="ECO:0007669"/>
    <property type="project" value="InterPro"/>
</dbReference>
<dbReference type="GO" id="GO:0005634">
    <property type="term" value="C:nucleus"/>
    <property type="evidence" value="ECO:0007669"/>
    <property type="project" value="UniProtKB-SubCell"/>
</dbReference>
<dbReference type="PROSITE" id="PS00036">
    <property type="entry name" value="BZIP_BASIC"/>
    <property type="match status" value="1"/>
</dbReference>
<evidence type="ECO:0000256" key="6">
    <source>
        <dbReference type="ARBA" id="ARBA00023242"/>
    </source>
</evidence>
<organism evidence="10 11">
    <name type="scientific">Dichanthelium oligosanthes</name>
    <dbReference type="NCBI Taxonomy" id="888268"/>
    <lineage>
        <taxon>Eukaryota</taxon>
        <taxon>Viridiplantae</taxon>
        <taxon>Streptophyta</taxon>
        <taxon>Embryophyta</taxon>
        <taxon>Tracheophyta</taxon>
        <taxon>Spermatophyta</taxon>
        <taxon>Magnoliopsida</taxon>
        <taxon>Liliopsida</taxon>
        <taxon>Poales</taxon>
        <taxon>Poaceae</taxon>
        <taxon>PACMAD clade</taxon>
        <taxon>Panicoideae</taxon>
        <taxon>Panicodae</taxon>
        <taxon>Paniceae</taxon>
        <taxon>Dichantheliinae</taxon>
        <taxon>Dichanthelium</taxon>
    </lineage>
</organism>
<dbReference type="OrthoDB" id="2015618at2759"/>
<evidence type="ECO:0000256" key="3">
    <source>
        <dbReference type="ARBA" id="ARBA00023015"/>
    </source>
</evidence>
<dbReference type="SUPFAM" id="SSF57959">
    <property type="entry name" value="Leucine zipper domain"/>
    <property type="match status" value="1"/>
</dbReference>
<dbReference type="InterPro" id="IPR025422">
    <property type="entry name" value="TGA_domain"/>
</dbReference>
<dbReference type="GO" id="GO:0003700">
    <property type="term" value="F:DNA-binding transcription factor activity"/>
    <property type="evidence" value="ECO:0007669"/>
    <property type="project" value="InterPro"/>
</dbReference>
<evidence type="ECO:0000313" key="11">
    <source>
        <dbReference type="Proteomes" id="UP000095767"/>
    </source>
</evidence>
<dbReference type="InterPro" id="IPR046347">
    <property type="entry name" value="bZIP_sf"/>
</dbReference>
<feature type="compositionally biased region" description="Low complexity" evidence="8">
    <location>
        <begin position="76"/>
        <end position="87"/>
    </location>
</feature>
<name>A0A1E5W398_9POAL</name>
<dbReference type="Gene3D" id="1.20.5.170">
    <property type="match status" value="1"/>
</dbReference>
<keyword evidence="7" id="KW-0175">Coiled coil</keyword>
<reference evidence="10 11" key="1">
    <citation type="submission" date="2016-09" db="EMBL/GenBank/DDBJ databases">
        <title>The draft genome of Dichanthelium oligosanthes: A C3 panicoid grass species.</title>
        <authorList>
            <person name="Studer A.J."/>
            <person name="Schnable J.C."/>
            <person name="Brutnell T.P."/>
        </authorList>
    </citation>
    <scope>NUCLEOTIDE SEQUENCE [LARGE SCALE GENOMIC DNA]</scope>
    <source>
        <strain evidence="11">cv. Kellogg 1175</strain>
        <tissue evidence="10">Leaf</tissue>
    </source>
</reference>
<dbReference type="GO" id="GO:0043565">
    <property type="term" value="F:sequence-specific DNA binding"/>
    <property type="evidence" value="ECO:0007669"/>
    <property type="project" value="InterPro"/>
</dbReference>
<dbReference type="Proteomes" id="UP000095767">
    <property type="component" value="Unassembled WGS sequence"/>
</dbReference>
<comment type="subcellular location">
    <subcellularLocation>
        <location evidence="1">Nucleus</location>
    </subcellularLocation>
</comment>
<evidence type="ECO:0000256" key="8">
    <source>
        <dbReference type="SAM" id="MobiDB-lite"/>
    </source>
</evidence>
<proteinExistence type="inferred from homology"/>
<evidence type="ECO:0000256" key="5">
    <source>
        <dbReference type="ARBA" id="ARBA00023163"/>
    </source>
</evidence>
<keyword evidence="3" id="KW-0805">Transcription regulation</keyword>
<dbReference type="SMART" id="SM00338">
    <property type="entry name" value="BRLZ"/>
    <property type="match status" value="1"/>
</dbReference>
<dbReference type="AlphaFoldDB" id="A0A1E5W398"/>
<evidence type="ECO:0000256" key="2">
    <source>
        <dbReference type="ARBA" id="ARBA00007163"/>
    </source>
</evidence>
<dbReference type="PANTHER" id="PTHR45693">
    <property type="entry name" value="TRANSCRIPTION FACTOR TGA9"/>
    <property type="match status" value="1"/>
</dbReference>
<dbReference type="EMBL" id="LWDX02022712">
    <property type="protein sequence ID" value="OEL31775.1"/>
    <property type="molecule type" value="Genomic_DNA"/>
</dbReference>
<dbReference type="FunFam" id="1.20.5.170:FF:000019">
    <property type="entry name" value="BZIP family transcription factor"/>
    <property type="match status" value="1"/>
</dbReference>
<dbReference type="PROSITE" id="PS51806">
    <property type="entry name" value="DOG1"/>
    <property type="match status" value="1"/>
</dbReference>
<evidence type="ECO:0000259" key="9">
    <source>
        <dbReference type="PROSITE" id="PS51806"/>
    </source>
</evidence>
<evidence type="ECO:0000256" key="1">
    <source>
        <dbReference type="ARBA" id="ARBA00004123"/>
    </source>
</evidence>
<accession>A0A1E5W398</accession>
<keyword evidence="6" id="KW-0539">Nucleus</keyword>
<evidence type="ECO:0000256" key="7">
    <source>
        <dbReference type="SAM" id="Coils"/>
    </source>
</evidence>
<dbReference type="Pfam" id="PF14144">
    <property type="entry name" value="DOG1"/>
    <property type="match status" value="1"/>
</dbReference>
<feature type="domain" description="DOG1" evidence="9">
    <location>
        <begin position="241"/>
        <end position="455"/>
    </location>
</feature>
<comment type="similarity">
    <text evidence="2">Belongs to the bZIP family.</text>
</comment>
<dbReference type="Pfam" id="PF00170">
    <property type="entry name" value="bZIP_1"/>
    <property type="match status" value="1"/>
</dbReference>
<comment type="caution">
    <text evidence="10">The sequence shown here is derived from an EMBL/GenBank/DDBJ whole genome shotgun (WGS) entry which is preliminary data.</text>
</comment>
<keyword evidence="11" id="KW-1185">Reference proteome</keyword>
<gene>
    <name evidence="10" type="ORF">BAE44_0007206</name>
</gene>
<feature type="compositionally biased region" description="Low complexity" evidence="8">
    <location>
        <begin position="125"/>
        <end position="134"/>
    </location>
</feature>
<evidence type="ECO:0000313" key="10">
    <source>
        <dbReference type="EMBL" id="OEL31775.1"/>
    </source>
</evidence>
<evidence type="ECO:0000256" key="4">
    <source>
        <dbReference type="ARBA" id="ARBA00023125"/>
    </source>
</evidence>
<protein>
    <submittedName>
        <fullName evidence="10">TGACG-sequence-specific DNA-binding protein TGA-2.1</fullName>
    </submittedName>
</protein>
<feature type="compositionally biased region" description="Low complexity" evidence="8">
    <location>
        <begin position="146"/>
        <end position="157"/>
    </location>
</feature>
<keyword evidence="4 10" id="KW-0238">DNA-binding</keyword>
<keyword evidence="5" id="KW-0804">Transcription</keyword>
<feature type="region of interest" description="Disordered" evidence="8">
    <location>
        <begin position="62"/>
        <end position="179"/>
    </location>
</feature>
<dbReference type="PANTHER" id="PTHR45693:SF28">
    <property type="entry name" value="TRANSCRIPTION FACTOR TGAL4"/>
    <property type="match status" value="1"/>
</dbReference>
<dbReference type="InterPro" id="IPR004827">
    <property type="entry name" value="bZIP"/>
</dbReference>
<dbReference type="STRING" id="888268.A0A1E5W398"/>
<dbReference type="CDD" id="cd14708">
    <property type="entry name" value="bZIP_HBP1b-like"/>
    <property type="match status" value="1"/>
</dbReference>